<accession>A0A290Q3Z9</accession>
<keyword evidence="8" id="KW-1185">Reference proteome</keyword>
<evidence type="ECO:0000256" key="3">
    <source>
        <dbReference type="ARBA" id="ARBA00022982"/>
    </source>
</evidence>
<name>A0A290Q3Z9_9BACT</name>
<evidence type="ECO:0000313" key="8">
    <source>
        <dbReference type="Proteomes" id="UP000217265"/>
    </source>
</evidence>
<dbReference type="PANTHER" id="PTHR38439">
    <property type="entry name" value="AURACYANIN-B"/>
    <property type="match status" value="1"/>
</dbReference>
<feature type="chain" id="PRO_5013103922" evidence="5">
    <location>
        <begin position="21"/>
        <end position="172"/>
    </location>
</feature>
<keyword evidence="3" id="KW-0249">Electron transport</keyword>
<proteinExistence type="predicted"/>
<feature type="signal peptide" evidence="5">
    <location>
        <begin position="1"/>
        <end position="20"/>
    </location>
</feature>
<protein>
    <submittedName>
        <fullName evidence="7">Azurin</fullName>
    </submittedName>
</protein>
<dbReference type="Proteomes" id="UP000217265">
    <property type="component" value="Chromosome"/>
</dbReference>
<feature type="domain" description="Blue (type 1) copper" evidence="6">
    <location>
        <begin position="53"/>
        <end position="171"/>
    </location>
</feature>
<dbReference type="GO" id="GO:0005507">
    <property type="term" value="F:copper ion binding"/>
    <property type="evidence" value="ECO:0007669"/>
    <property type="project" value="InterPro"/>
</dbReference>
<keyword evidence="4" id="KW-0186">Copper</keyword>
<dbReference type="KEGG" id="vbh:CMV30_03815"/>
<dbReference type="InterPro" id="IPR008972">
    <property type="entry name" value="Cupredoxin"/>
</dbReference>
<sequence length="172" mass="17957">MKTLSSLTTLAAVLAALFLAGCGKKDPSGAAAPSAPAVAARAVPTEGRTVEVVGNDSMKFNVTEIRVKAGEAIALTLKNAGTMPKFSMGHNLVLIENGVKLSDFTSDASQAVKADYVPAKYAAKIIAHTKLLGPGESDTVLFYAPKQVGRYDFLCTFPGHFQVGMKGVLIVD</sequence>
<dbReference type="Gene3D" id="2.60.40.420">
    <property type="entry name" value="Cupredoxins - blue copper proteins"/>
    <property type="match status" value="1"/>
</dbReference>
<gene>
    <name evidence="7" type="ORF">CMV30_03815</name>
</gene>
<evidence type="ECO:0000256" key="1">
    <source>
        <dbReference type="ARBA" id="ARBA00022448"/>
    </source>
</evidence>
<keyword evidence="1" id="KW-0813">Transport</keyword>
<dbReference type="InterPro" id="IPR000923">
    <property type="entry name" value="BlueCu_1"/>
</dbReference>
<organism evidence="7 8">
    <name type="scientific">Nibricoccus aquaticus</name>
    <dbReference type="NCBI Taxonomy" id="2576891"/>
    <lineage>
        <taxon>Bacteria</taxon>
        <taxon>Pseudomonadati</taxon>
        <taxon>Verrucomicrobiota</taxon>
        <taxon>Opitutia</taxon>
        <taxon>Opitutales</taxon>
        <taxon>Opitutaceae</taxon>
        <taxon>Nibricoccus</taxon>
    </lineage>
</organism>
<dbReference type="EMBL" id="CP023344">
    <property type="protein sequence ID" value="ATC63153.1"/>
    <property type="molecule type" value="Genomic_DNA"/>
</dbReference>
<dbReference type="InterPro" id="IPR033138">
    <property type="entry name" value="Cu_oxidase_CS"/>
</dbReference>
<dbReference type="SUPFAM" id="SSF49503">
    <property type="entry name" value="Cupredoxins"/>
    <property type="match status" value="1"/>
</dbReference>
<dbReference type="PANTHER" id="PTHR38439:SF2">
    <property type="entry name" value="OUTER MEMBRANE PROTEIN H.8"/>
    <property type="match status" value="1"/>
</dbReference>
<keyword evidence="2" id="KW-0479">Metal-binding</keyword>
<dbReference type="PROSITE" id="PS00079">
    <property type="entry name" value="MULTICOPPER_OXIDASE1"/>
    <property type="match status" value="1"/>
</dbReference>
<dbReference type="OrthoDB" id="9814063at2"/>
<evidence type="ECO:0000256" key="2">
    <source>
        <dbReference type="ARBA" id="ARBA00022723"/>
    </source>
</evidence>
<dbReference type="GO" id="GO:0009055">
    <property type="term" value="F:electron transfer activity"/>
    <property type="evidence" value="ECO:0007669"/>
    <property type="project" value="InterPro"/>
</dbReference>
<dbReference type="InterPro" id="IPR050845">
    <property type="entry name" value="Cu-binding_ET"/>
</dbReference>
<evidence type="ECO:0000313" key="7">
    <source>
        <dbReference type="EMBL" id="ATC63153.1"/>
    </source>
</evidence>
<evidence type="ECO:0000256" key="5">
    <source>
        <dbReference type="SAM" id="SignalP"/>
    </source>
</evidence>
<evidence type="ECO:0000259" key="6">
    <source>
        <dbReference type="Pfam" id="PF00127"/>
    </source>
</evidence>
<dbReference type="InterPro" id="IPR028871">
    <property type="entry name" value="BlueCu_1_BS"/>
</dbReference>
<dbReference type="PROSITE" id="PS00196">
    <property type="entry name" value="COPPER_BLUE"/>
    <property type="match status" value="1"/>
</dbReference>
<dbReference type="Pfam" id="PF00127">
    <property type="entry name" value="Copper-bind"/>
    <property type="match status" value="1"/>
</dbReference>
<reference evidence="7 8" key="1">
    <citation type="submission" date="2017-09" db="EMBL/GenBank/DDBJ databases">
        <title>Complete genome sequence of Verrucomicrobial strain HZ-65, isolated from freshwater.</title>
        <authorList>
            <person name="Choi A."/>
        </authorList>
    </citation>
    <scope>NUCLEOTIDE SEQUENCE [LARGE SCALE GENOMIC DNA]</scope>
    <source>
        <strain evidence="7 8">HZ-65</strain>
    </source>
</reference>
<dbReference type="RefSeq" id="WP_096054785.1">
    <property type="nucleotide sequence ID" value="NZ_CP023344.1"/>
</dbReference>
<evidence type="ECO:0000256" key="4">
    <source>
        <dbReference type="ARBA" id="ARBA00023008"/>
    </source>
</evidence>
<keyword evidence="5" id="KW-0732">Signal</keyword>
<dbReference type="AlphaFoldDB" id="A0A290Q3Z9"/>
<dbReference type="PROSITE" id="PS51257">
    <property type="entry name" value="PROKAR_LIPOPROTEIN"/>
    <property type="match status" value="1"/>
</dbReference>